<reference evidence="3 4" key="1">
    <citation type="submission" date="2020-07" db="EMBL/GenBank/DDBJ databases">
        <authorList>
            <person name="Feng X."/>
        </authorList>
    </citation>
    <scope>NUCLEOTIDE SEQUENCE [LARGE SCALE GENOMIC DNA]</scope>
    <source>
        <strain evidence="3 4">JCM31066</strain>
    </source>
</reference>
<gene>
    <name evidence="3" type="ORF">H5P28_07960</name>
</gene>
<feature type="signal peptide" evidence="1">
    <location>
        <begin position="1"/>
        <end position="18"/>
    </location>
</feature>
<dbReference type="Proteomes" id="UP000546464">
    <property type="component" value="Unassembled WGS sequence"/>
</dbReference>
<dbReference type="RefSeq" id="WP_185675177.1">
    <property type="nucleotide sequence ID" value="NZ_JACHVB010000020.1"/>
</dbReference>
<dbReference type="Pfam" id="PF07589">
    <property type="entry name" value="PEP-CTERM"/>
    <property type="match status" value="1"/>
</dbReference>
<evidence type="ECO:0000313" key="4">
    <source>
        <dbReference type="Proteomes" id="UP000546464"/>
    </source>
</evidence>
<feature type="domain" description="Ice-binding protein C-terminal" evidence="2">
    <location>
        <begin position="219"/>
        <end position="243"/>
    </location>
</feature>
<name>A0A842HCH7_9BACT</name>
<comment type="caution">
    <text evidence="3">The sequence shown here is derived from an EMBL/GenBank/DDBJ whole genome shotgun (WGS) entry which is preliminary data.</text>
</comment>
<protein>
    <submittedName>
        <fullName evidence="3">PEP-CTERM sorting domain-containing protein</fullName>
    </submittedName>
</protein>
<dbReference type="InterPro" id="IPR013424">
    <property type="entry name" value="Ice-binding_C"/>
</dbReference>
<keyword evidence="4" id="KW-1185">Reference proteome</keyword>
<evidence type="ECO:0000256" key="1">
    <source>
        <dbReference type="SAM" id="SignalP"/>
    </source>
</evidence>
<evidence type="ECO:0000313" key="3">
    <source>
        <dbReference type="EMBL" id="MBC2594195.1"/>
    </source>
</evidence>
<feature type="chain" id="PRO_5032645592" evidence="1">
    <location>
        <begin position="19"/>
        <end position="248"/>
    </location>
</feature>
<accession>A0A842HCH7</accession>
<sequence>MYTKQLLLGLLCSTAALQAEVSLNWIGGDNTVHAEFNYYSTFSSNGTATGADSYVVKDNDGNVVSGGLAGLDGPDIMSLNGKTQRFSDGSDHWLETTANWDLSIWMPGISGYETQEFCVQISYFAYFDGSSYDYAWRQNYDLGISTYNLDADTASSILGTIHSDSFVDTDNGIVTEVFTFTVGNAADGVFIDIGATPGLSVDNPSYITWIEIDSVSYDAVPEPSTYGMLTGLAVIALLVFRRRRHAAA</sequence>
<dbReference type="NCBIfam" id="TIGR02595">
    <property type="entry name" value="PEP_CTERM"/>
    <property type="match status" value="1"/>
</dbReference>
<dbReference type="EMBL" id="JACHVB010000020">
    <property type="protein sequence ID" value="MBC2594195.1"/>
    <property type="molecule type" value="Genomic_DNA"/>
</dbReference>
<organism evidence="3 4">
    <name type="scientific">Ruficoccus amylovorans</name>
    <dbReference type="NCBI Taxonomy" id="1804625"/>
    <lineage>
        <taxon>Bacteria</taxon>
        <taxon>Pseudomonadati</taxon>
        <taxon>Verrucomicrobiota</taxon>
        <taxon>Opitutia</taxon>
        <taxon>Puniceicoccales</taxon>
        <taxon>Cerasicoccaceae</taxon>
        <taxon>Ruficoccus</taxon>
    </lineage>
</organism>
<evidence type="ECO:0000259" key="2">
    <source>
        <dbReference type="Pfam" id="PF07589"/>
    </source>
</evidence>
<keyword evidence="1" id="KW-0732">Signal</keyword>
<dbReference type="AlphaFoldDB" id="A0A842HCH7"/>
<proteinExistence type="predicted"/>